<dbReference type="PANTHER" id="PTHR24413">
    <property type="entry name" value="SPECKLE-TYPE POZ PROTEIN"/>
    <property type="match status" value="1"/>
</dbReference>
<gene>
    <name evidence="3" type="ORF">TBRA_LOCUS7839</name>
</gene>
<dbReference type="InterPro" id="IPR002083">
    <property type="entry name" value="MATH/TRAF_dom"/>
</dbReference>
<proteinExistence type="predicted"/>
<evidence type="ECO:0000256" key="1">
    <source>
        <dbReference type="SAM" id="MobiDB-lite"/>
    </source>
</evidence>
<accession>A0A6H5IMY9</accession>
<dbReference type="InterPro" id="IPR000210">
    <property type="entry name" value="BTB/POZ_dom"/>
</dbReference>
<dbReference type="OrthoDB" id="5981550at2759"/>
<dbReference type="Gene3D" id="3.30.710.10">
    <property type="entry name" value="Potassium Channel Kv1.1, Chain A"/>
    <property type="match status" value="1"/>
</dbReference>
<keyword evidence="4" id="KW-1185">Reference proteome</keyword>
<dbReference type="PROSITE" id="PS50097">
    <property type="entry name" value="BTB"/>
    <property type="match status" value="1"/>
</dbReference>
<dbReference type="EMBL" id="CADCXV010000806">
    <property type="protein sequence ID" value="CAB0035956.1"/>
    <property type="molecule type" value="Genomic_DNA"/>
</dbReference>
<evidence type="ECO:0000259" key="2">
    <source>
        <dbReference type="PROSITE" id="PS50097"/>
    </source>
</evidence>
<dbReference type="InterPro" id="IPR011333">
    <property type="entry name" value="SKP1/BTB/POZ_sf"/>
</dbReference>
<dbReference type="Gene3D" id="2.60.210.10">
    <property type="entry name" value="Apoptosis, Tumor Necrosis Factor Receptor Associated Protein 2, Chain A"/>
    <property type="match status" value="1"/>
</dbReference>
<dbReference type="SMART" id="SM00225">
    <property type="entry name" value="BTB"/>
    <property type="match status" value="1"/>
</dbReference>
<dbReference type="Pfam" id="PF00651">
    <property type="entry name" value="BTB"/>
    <property type="match status" value="1"/>
</dbReference>
<dbReference type="Proteomes" id="UP000479190">
    <property type="component" value="Unassembled WGS sequence"/>
</dbReference>
<dbReference type="InterPro" id="IPR008974">
    <property type="entry name" value="TRAF-like"/>
</dbReference>
<feature type="domain" description="BTB" evidence="2">
    <location>
        <begin position="223"/>
        <end position="292"/>
    </location>
</feature>
<dbReference type="SUPFAM" id="SSF54695">
    <property type="entry name" value="POZ domain"/>
    <property type="match status" value="1"/>
</dbReference>
<dbReference type="GO" id="GO:0030163">
    <property type="term" value="P:protein catabolic process"/>
    <property type="evidence" value="ECO:0007669"/>
    <property type="project" value="UniProtKB-ARBA"/>
</dbReference>
<dbReference type="CDD" id="cd00121">
    <property type="entry name" value="MATH"/>
    <property type="match status" value="1"/>
</dbReference>
<evidence type="ECO:0000313" key="3">
    <source>
        <dbReference type="EMBL" id="CAB0035956.1"/>
    </source>
</evidence>
<evidence type="ECO:0000313" key="4">
    <source>
        <dbReference type="Proteomes" id="UP000479190"/>
    </source>
</evidence>
<reference evidence="3 4" key="1">
    <citation type="submission" date="2020-02" db="EMBL/GenBank/DDBJ databases">
        <authorList>
            <person name="Ferguson B K."/>
        </authorList>
    </citation>
    <scope>NUCLEOTIDE SEQUENCE [LARGE SCALE GENOMIC DNA]</scope>
</reference>
<sequence length="360" mass="41681">MDHQNEEHTDTDTNTEEEEEEFFQVTKAPLTCASVAPVMLKQSWESYVEPKLEELVTFEWTVQNFQLLQGRRQSPNFYAFGHPFNFELQFGTYGECCPDIHLPVFLYSDDAELLKPSDFEIYAQNSKMPNPLTLRPVEFERTVESLILFVGFIHYNDVKDCDHITVVFRAKEDILKERAMGAAISKDEKREIDDANELELVLKDDDSSEHSTELLWSSREYLSDLAIQCDGELFHVHKSVLAAGSRAFRALFWLASRSKMRCDYLMYDDNIRGRDLQAYLRFLYTGELPTGGDQLARTAVAQLRLASRFDTPRLEERCRGYLQACVNRAADSISTEKWYGYCWMALSDMRYGIDDHPSLL</sequence>
<feature type="region of interest" description="Disordered" evidence="1">
    <location>
        <begin position="1"/>
        <end position="21"/>
    </location>
</feature>
<dbReference type="AlphaFoldDB" id="A0A6H5IMY9"/>
<protein>
    <recommendedName>
        <fullName evidence="2">BTB domain-containing protein</fullName>
    </recommendedName>
</protein>
<organism evidence="3 4">
    <name type="scientific">Trichogramma brassicae</name>
    <dbReference type="NCBI Taxonomy" id="86971"/>
    <lineage>
        <taxon>Eukaryota</taxon>
        <taxon>Metazoa</taxon>
        <taxon>Ecdysozoa</taxon>
        <taxon>Arthropoda</taxon>
        <taxon>Hexapoda</taxon>
        <taxon>Insecta</taxon>
        <taxon>Pterygota</taxon>
        <taxon>Neoptera</taxon>
        <taxon>Endopterygota</taxon>
        <taxon>Hymenoptera</taxon>
        <taxon>Apocrita</taxon>
        <taxon>Proctotrupomorpha</taxon>
        <taxon>Chalcidoidea</taxon>
        <taxon>Trichogrammatidae</taxon>
        <taxon>Trichogramma</taxon>
    </lineage>
</organism>
<feature type="compositionally biased region" description="Basic and acidic residues" evidence="1">
    <location>
        <begin position="1"/>
        <end position="11"/>
    </location>
</feature>
<dbReference type="CDD" id="cd18186">
    <property type="entry name" value="BTB_POZ_ZBTB_KLHL-like"/>
    <property type="match status" value="1"/>
</dbReference>
<name>A0A6H5IMY9_9HYME</name>